<accession>A0A2Z2QKF2</accession>
<protein>
    <submittedName>
        <fullName evidence="1">Uncharacterized protein</fullName>
    </submittedName>
</protein>
<geneLocation type="mitochondrion" evidence="1"/>
<gene>
    <name evidence="1" type="primary">orf141</name>
</gene>
<reference evidence="1" key="1">
    <citation type="journal article" date="2018" name="Gene">
        <title>The complete mitochondrial genome of the Caulerpa lentillifera (Ulvophyceae, Chlorophyta): Sequence, genome content, organization structure and phylogenetic consideration.</title>
        <authorList>
            <person name="Zheng F."/>
            <person name="Liu H."/>
            <person name="Jiang M."/>
            <person name="Xu Z."/>
            <person name="Wang Z."/>
            <person name="Wang C."/>
            <person name="Du F."/>
            <person name="Shen Z."/>
            <person name="Wang B."/>
        </authorList>
    </citation>
    <scope>NUCLEOTIDE SEQUENCE</scope>
</reference>
<dbReference type="EMBL" id="KX761577">
    <property type="protein sequence ID" value="AST24223.1"/>
    <property type="molecule type" value="Genomic_DNA"/>
</dbReference>
<keyword evidence="1" id="KW-0496">Mitochondrion</keyword>
<name>A0A2Z2QKF2_9CHLO</name>
<dbReference type="GeneID" id="37543998"/>
<evidence type="ECO:0000313" key="1">
    <source>
        <dbReference type="EMBL" id="AST24223.1"/>
    </source>
</evidence>
<proteinExistence type="predicted"/>
<organism evidence="1">
    <name type="scientific">Caulerpa lentillifera</name>
    <dbReference type="NCBI Taxonomy" id="148947"/>
    <lineage>
        <taxon>Eukaryota</taxon>
        <taxon>Viridiplantae</taxon>
        <taxon>Chlorophyta</taxon>
        <taxon>core chlorophytes</taxon>
        <taxon>Ulvophyceae</taxon>
        <taxon>TCBD clade</taxon>
        <taxon>Bryopsidales</taxon>
        <taxon>Halimedineae</taxon>
        <taxon>Caulerpaceae</taxon>
        <taxon>Caulerpa</taxon>
    </lineage>
</organism>
<dbReference type="AlphaFoldDB" id="A0A2Z2QKF2"/>
<dbReference type="RefSeq" id="YP_009504748.1">
    <property type="nucleotide sequence ID" value="NC_038217.1"/>
</dbReference>
<sequence>MSLSQTFSPFFPSLVWCFFKRSKPFVVSAAKCTHQGPLLSLRPRHCALPQGKAYQALGGPALKLRFLKSVRGAELAFAGEGRGRRGLCAQGLWSSVRSSAITCEQNTKLTLGARRSQEVYQDNPTNDQSNNKAQYLWSWPF</sequence>